<name>A0ABR3BET3_PHYBL</name>
<gene>
    <name evidence="2" type="ORF">J3Q64DRAFT_1706006</name>
</gene>
<evidence type="ECO:0000313" key="3">
    <source>
        <dbReference type="Proteomes" id="UP001448207"/>
    </source>
</evidence>
<dbReference type="EMBL" id="JBCLYO010000001">
    <property type="protein sequence ID" value="KAL0096070.1"/>
    <property type="molecule type" value="Genomic_DNA"/>
</dbReference>
<evidence type="ECO:0000313" key="2">
    <source>
        <dbReference type="EMBL" id="KAL0096070.1"/>
    </source>
</evidence>
<evidence type="ECO:0008006" key="4">
    <source>
        <dbReference type="Google" id="ProtNLM"/>
    </source>
</evidence>
<feature type="signal peptide" evidence="1">
    <location>
        <begin position="1"/>
        <end position="21"/>
    </location>
</feature>
<keyword evidence="1" id="KW-0732">Signal</keyword>
<proteinExistence type="predicted"/>
<dbReference type="Proteomes" id="UP001448207">
    <property type="component" value="Unassembled WGS sequence"/>
</dbReference>
<organism evidence="2 3">
    <name type="scientific">Phycomyces blakesleeanus</name>
    <dbReference type="NCBI Taxonomy" id="4837"/>
    <lineage>
        <taxon>Eukaryota</taxon>
        <taxon>Fungi</taxon>
        <taxon>Fungi incertae sedis</taxon>
        <taxon>Mucoromycota</taxon>
        <taxon>Mucoromycotina</taxon>
        <taxon>Mucoromycetes</taxon>
        <taxon>Mucorales</taxon>
        <taxon>Phycomycetaceae</taxon>
        <taxon>Phycomyces</taxon>
    </lineage>
</organism>
<sequence>MLLFTSTILVLLCVAPYFIMATTVQIHRPYITDHSLGIQWNRENYLRHPWLHMDLDRMNTTIHTSTYFYYESVFSNLACLEWASFLIGFLFTLSFIHTTTPLTSSEADELKDQWEL</sequence>
<protein>
    <recommendedName>
        <fullName evidence="4">Transmembrane 9 superfamily member</fullName>
    </recommendedName>
</protein>
<feature type="chain" id="PRO_5047483475" description="Transmembrane 9 superfamily member" evidence="1">
    <location>
        <begin position="22"/>
        <end position="116"/>
    </location>
</feature>
<accession>A0ABR3BET3</accession>
<keyword evidence="3" id="KW-1185">Reference proteome</keyword>
<reference evidence="2 3" key="1">
    <citation type="submission" date="2024-04" db="EMBL/GenBank/DDBJ databases">
        <title>Symmetric and asymmetric DNA N6-adenine methylation regulates different biological responses in Mucorales.</title>
        <authorList>
            <consortium name="Lawrence Berkeley National Laboratory"/>
            <person name="Lax C."/>
            <person name="Mondo S.J."/>
            <person name="Osorio-Concepcion M."/>
            <person name="Muszewska A."/>
            <person name="Corrochano-Luque M."/>
            <person name="Gutierrez G."/>
            <person name="Riley R."/>
            <person name="Lipzen A."/>
            <person name="Guo J."/>
            <person name="Hundley H."/>
            <person name="Amirebrahimi M."/>
            <person name="Ng V."/>
            <person name="Lorenzo-Gutierrez D."/>
            <person name="Binder U."/>
            <person name="Yang J."/>
            <person name="Song Y."/>
            <person name="Canovas D."/>
            <person name="Navarro E."/>
            <person name="Freitag M."/>
            <person name="Gabaldon T."/>
            <person name="Grigoriev I.V."/>
            <person name="Corrochano L.M."/>
            <person name="Nicolas F.E."/>
            <person name="Garre V."/>
        </authorList>
    </citation>
    <scope>NUCLEOTIDE SEQUENCE [LARGE SCALE GENOMIC DNA]</scope>
    <source>
        <strain evidence="2 3">L51</strain>
    </source>
</reference>
<evidence type="ECO:0000256" key="1">
    <source>
        <dbReference type="SAM" id="SignalP"/>
    </source>
</evidence>
<comment type="caution">
    <text evidence="2">The sequence shown here is derived from an EMBL/GenBank/DDBJ whole genome shotgun (WGS) entry which is preliminary data.</text>
</comment>